<evidence type="ECO:0000313" key="3">
    <source>
        <dbReference type="Proteomes" id="UP000799750"/>
    </source>
</evidence>
<name>A0A6A6Q9V3_9PEZI</name>
<gene>
    <name evidence="2" type="ORF">BU16DRAFT_567297</name>
</gene>
<dbReference type="Proteomes" id="UP000799750">
    <property type="component" value="Unassembled WGS sequence"/>
</dbReference>
<feature type="signal peptide" evidence="1">
    <location>
        <begin position="1"/>
        <end position="19"/>
    </location>
</feature>
<keyword evidence="1" id="KW-0732">Signal</keyword>
<dbReference type="InterPro" id="IPR037176">
    <property type="entry name" value="Osmotin/thaumatin-like_sf"/>
</dbReference>
<dbReference type="PANTHER" id="PTHR36195">
    <property type="entry name" value="DOMAIN PROTEIN, PUTATIVE (AFU_ORTHOLOGUE AFUA_5G01990)-RELATED-RELATED"/>
    <property type="match status" value="1"/>
</dbReference>
<dbReference type="InterPro" id="IPR006771">
    <property type="entry name" value="CetA-like"/>
</dbReference>
<accession>A0A6A6Q9V3</accession>
<proteinExistence type="predicted"/>
<reference evidence="2" key="1">
    <citation type="journal article" date="2020" name="Stud. Mycol.">
        <title>101 Dothideomycetes genomes: a test case for predicting lifestyles and emergence of pathogens.</title>
        <authorList>
            <person name="Haridas S."/>
            <person name="Albert R."/>
            <person name="Binder M."/>
            <person name="Bloem J."/>
            <person name="Labutti K."/>
            <person name="Salamov A."/>
            <person name="Andreopoulos B."/>
            <person name="Baker S."/>
            <person name="Barry K."/>
            <person name="Bills G."/>
            <person name="Bluhm B."/>
            <person name="Cannon C."/>
            <person name="Castanera R."/>
            <person name="Culley D."/>
            <person name="Daum C."/>
            <person name="Ezra D."/>
            <person name="Gonzalez J."/>
            <person name="Henrissat B."/>
            <person name="Kuo A."/>
            <person name="Liang C."/>
            <person name="Lipzen A."/>
            <person name="Lutzoni F."/>
            <person name="Magnuson J."/>
            <person name="Mondo S."/>
            <person name="Nolan M."/>
            <person name="Ohm R."/>
            <person name="Pangilinan J."/>
            <person name="Park H.-J."/>
            <person name="Ramirez L."/>
            <person name="Alfaro M."/>
            <person name="Sun H."/>
            <person name="Tritt A."/>
            <person name="Yoshinaga Y."/>
            <person name="Zwiers L.-H."/>
            <person name="Turgeon B."/>
            <person name="Goodwin S."/>
            <person name="Spatafora J."/>
            <person name="Crous P."/>
            <person name="Grigoriev I."/>
        </authorList>
    </citation>
    <scope>NUCLEOTIDE SEQUENCE</scope>
    <source>
        <strain evidence="2">CBS 269.34</strain>
    </source>
</reference>
<dbReference type="AlphaFoldDB" id="A0A6A6Q9V3"/>
<sequence>MQFLTVAAAALFAASSVAASSGGAAYVYNKCSAPVNLWSVSADSVGSMVTIKPGGTYSEAYKTPSVGGVSLKLTFNDTCDGAPISQLEYTKDPSMGLIFGDMSNVNCGTSECPFKTSGWYLDMGSASCPTRSCAPNAASCTGAYIAYNDDVNTISCAITSDIHLYLCTDNAPSKRAVLEHAPHRHAHHIRHPHVRR</sequence>
<evidence type="ECO:0000313" key="2">
    <source>
        <dbReference type="EMBL" id="KAF2489115.1"/>
    </source>
</evidence>
<dbReference type="SUPFAM" id="SSF49870">
    <property type="entry name" value="Osmotin, thaumatin-like protein"/>
    <property type="match status" value="1"/>
</dbReference>
<dbReference type="OrthoDB" id="5144514at2759"/>
<feature type="chain" id="PRO_5025568717" evidence="1">
    <location>
        <begin position="20"/>
        <end position="196"/>
    </location>
</feature>
<dbReference type="EMBL" id="MU004199">
    <property type="protein sequence ID" value="KAF2489115.1"/>
    <property type="molecule type" value="Genomic_DNA"/>
</dbReference>
<protein>
    <submittedName>
        <fullName evidence="2">Uncharacterized protein</fullName>
    </submittedName>
</protein>
<evidence type="ECO:0000256" key="1">
    <source>
        <dbReference type="SAM" id="SignalP"/>
    </source>
</evidence>
<keyword evidence="3" id="KW-1185">Reference proteome</keyword>
<dbReference type="Pfam" id="PF04681">
    <property type="entry name" value="Bys1"/>
    <property type="match status" value="1"/>
</dbReference>
<organism evidence="2 3">
    <name type="scientific">Lophium mytilinum</name>
    <dbReference type="NCBI Taxonomy" id="390894"/>
    <lineage>
        <taxon>Eukaryota</taxon>
        <taxon>Fungi</taxon>
        <taxon>Dikarya</taxon>
        <taxon>Ascomycota</taxon>
        <taxon>Pezizomycotina</taxon>
        <taxon>Dothideomycetes</taxon>
        <taxon>Pleosporomycetidae</taxon>
        <taxon>Mytilinidiales</taxon>
        <taxon>Mytilinidiaceae</taxon>
        <taxon>Lophium</taxon>
    </lineage>
</organism>